<dbReference type="Proteomes" id="UP001174909">
    <property type="component" value="Unassembled WGS sequence"/>
</dbReference>
<dbReference type="InterPro" id="IPR036866">
    <property type="entry name" value="RibonucZ/Hydroxyglut_hydro"/>
</dbReference>
<keyword evidence="9" id="KW-0378">Hydrolase</keyword>
<dbReference type="SUPFAM" id="SSF56281">
    <property type="entry name" value="Metallo-hydrolase/oxidoreductase"/>
    <property type="match status" value="2"/>
</dbReference>
<dbReference type="EMBL" id="CASHTH010001278">
    <property type="protein sequence ID" value="CAI8013576.1"/>
    <property type="molecule type" value="Genomic_DNA"/>
</dbReference>
<feature type="transmembrane region" description="Helical" evidence="12">
    <location>
        <begin position="70"/>
        <end position="92"/>
    </location>
</feature>
<reference evidence="14" key="1">
    <citation type="submission" date="2023-03" db="EMBL/GenBank/DDBJ databases">
        <authorList>
            <person name="Steffen K."/>
            <person name="Cardenas P."/>
        </authorList>
    </citation>
    <scope>NUCLEOTIDE SEQUENCE</scope>
</reference>
<feature type="region of interest" description="Disordered" evidence="11">
    <location>
        <begin position="266"/>
        <end position="297"/>
    </location>
</feature>
<comment type="caution">
    <text evidence="14">The sequence shown here is derived from an EMBL/GenBank/DDBJ whole genome shotgun (WGS) entry which is preliminary data.</text>
</comment>
<dbReference type="SMART" id="SM00849">
    <property type="entry name" value="Lactamase_B"/>
    <property type="match status" value="1"/>
</dbReference>
<evidence type="ECO:0000256" key="2">
    <source>
        <dbReference type="ARBA" id="ARBA00001947"/>
    </source>
</evidence>
<evidence type="ECO:0000256" key="5">
    <source>
        <dbReference type="ARBA" id="ARBA00022694"/>
    </source>
</evidence>
<evidence type="ECO:0000313" key="15">
    <source>
        <dbReference type="Proteomes" id="UP001174909"/>
    </source>
</evidence>
<dbReference type="InterPro" id="IPR001279">
    <property type="entry name" value="Metallo-B-lactamas"/>
</dbReference>
<evidence type="ECO:0000313" key="14">
    <source>
        <dbReference type="EMBL" id="CAI8013576.1"/>
    </source>
</evidence>
<keyword evidence="12" id="KW-0812">Transmembrane</keyword>
<dbReference type="PANTHER" id="PTHR12553:SF49">
    <property type="entry name" value="ZINC PHOSPHODIESTERASE ELAC PROTEIN 2"/>
    <property type="match status" value="1"/>
</dbReference>
<keyword evidence="10" id="KW-0862">Zinc</keyword>
<evidence type="ECO:0000256" key="11">
    <source>
        <dbReference type="SAM" id="MobiDB-lite"/>
    </source>
</evidence>
<keyword evidence="6" id="KW-0540">Nuclease</keyword>
<dbReference type="Pfam" id="PF12706">
    <property type="entry name" value="Lactamase_B_2"/>
    <property type="match status" value="1"/>
</dbReference>
<dbReference type="GO" id="GO:0046872">
    <property type="term" value="F:metal ion binding"/>
    <property type="evidence" value="ECO:0007669"/>
    <property type="project" value="UniProtKB-KW"/>
</dbReference>
<feature type="compositionally biased region" description="Low complexity" evidence="11">
    <location>
        <begin position="268"/>
        <end position="278"/>
    </location>
</feature>
<keyword evidence="8" id="KW-0255">Endonuclease</keyword>
<keyword evidence="12" id="KW-0472">Membrane</keyword>
<dbReference type="InterPro" id="IPR027794">
    <property type="entry name" value="tRNase_Z_dom"/>
</dbReference>
<feature type="domain" description="Metallo-beta-lactamase" evidence="13">
    <location>
        <begin position="581"/>
        <end position="772"/>
    </location>
</feature>
<protein>
    <recommendedName>
        <fullName evidence="4">ribonuclease Z</fullName>
        <ecNumber evidence="4">3.1.26.11</ecNumber>
    </recommendedName>
</protein>
<evidence type="ECO:0000256" key="3">
    <source>
        <dbReference type="ARBA" id="ARBA00007823"/>
    </source>
</evidence>
<evidence type="ECO:0000256" key="1">
    <source>
        <dbReference type="ARBA" id="ARBA00000402"/>
    </source>
</evidence>
<dbReference type="PANTHER" id="PTHR12553">
    <property type="entry name" value="ZINC PHOSPHODIESTERASE ELAC PROTEIN 2"/>
    <property type="match status" value="1"/>
</dbReference>
<evidence type="ECO:0000256" key="10">
    <source>
        <dbReference type="ARBA" id="ARBA00022833"/>
    </source>
</evidence>
<name>A0AA35RN31_GEOBA</name>
<dbReference type="InterPro" id="IPR047151">
    <property type="entry name" value="RNZ2-like"/>
</dbReference>
<evidence type="ECO:0000259" key="13">
    <source>
        <dbReference type="SMART" id="SM00849"/>
    </source>
</evidence>
<comment type="similarity">
    <text evidence="3">Belongs to the RNase Z family.</text>
</comment>
<dbReference type="GO" id="GO:0042781">
    <property type="term" value="F:3'-tRNA processing endoribonuclease activity"/>
    <property type="evidence" value="ECO:0007669"/>
    <property type="project" value="UniProtKB-EC"/>
</dbReference>
<keyword evidence="15" id="KW-1185">Reference proteome</keyword>
<dbReference type="Pfam" id="PF13691">
    <property type="entry name" value="Lactamase_B_4"/>
    <property type="match status" value="1"/>
</dbReference>
<comment type="catalytic activity">
    <reaction evidence="1">
        <text>Endonucleolytic cleavage of RNA, removing extra 3' nucleotides from tRNA precursor, generating 3' termini of tRNAs. A 3'-hydroxy group is left at the tRNA terminus and a 5'-phosphoryl group is left at the trailer molecule.</text>
        <dbReference type="EC" id="3.1.26.11"/>
    </reaction>
</comment>
<evidence type="ECO:0000256" key="9">
    <source>
        <dbReference type="ARBA" id="ARBA00022801"/>
    </source>
</evidence>
<evidence type="ECO:0000256" key="8">
    <source>
        <dbReference type="ARBA" id="ARBA00022759"/>
    </source>
</evidence>
<dbReference type="Gene3D" id="3.60.15.10">
    <property type="entry name" value="Ribonuclease Z/Hydroxyacylglutathione hydrolase-like"/>
    <property type="match status" value="2"/>
</dbReference>
<sequence length="864" mass="96077">MTGLFMSVYRVTLNLCYSILTSRDLELYILRRFKINCYAHAHLVNSISCPPTFSLVWCKNSELRLYYRPVWSAFMCMITAGLTSVYGARALLRTIGGRARRLVNTSSSSGDMSASSSKNQKIKSSSIANCHLQVLGTGGGELQPSLFLFTDSKRYLFNCVENVQRFCNEYRVRQSKLSNFFITRMTWDNVGGLPGQLLQFANFFDVDKLNPIRLHGPESLADFVYCSRFHVNSGKIVLETGDRVEEIAGHRLPVYRDENIAVHTLNISASPPSSPLSSETESDNDDGALAPRPPKIPKISSPRNSISVFLCKLADVPGKFNPQKATELGLPKGPSYRALVNGQSVTAPNGTVIHPSDVLGPTRIGPTFIVLECPHQRYVQSLTSHPMLQKERFDSSGECVSLIAHMTPRSVLEREEYCQWMASFGPATKHLLLHRTLCPHDWTLRGLLKTHGPLNLLDPSLFREYSQCSAEDKVPSTDDLKILKFLPRESVIVGRTLLEYHLKPVQREGVDESHVLKPFASYWEEHMSHVRSSPEIKKAVGKLSDARKVSSAAAVPPASEGSGDCVTFLGTGASCPSKYRNVSSILLQTSASGNVLFDSGEGTLAQLYRHFGSSEGDRVLAGLQTIFISHIHGDHNLGIVSLLLRRAEILRQHGKPLSTDETMQTPTRVVGPRKVGWWLKDYSRRCENLYYNFIDSSTLTKGGSLHPEMTLQTVPVIHCPESYGVVVSQGKNWRVVYSGDTRPCPALVEAGKNATLLLHEATLEDGMVCEAEEKRHCTVSEALQVAERMNPDFTILTHFSQRYSKFLPLILGKKTKLRSSVFPAFDHMTVALSDVHRLPTLLPAVQDILACTKDDDDIPLSWGW</sequence>
<dbReference type="CDD" id="cd07718">
    <property type="entry name" value="RNaseZ_ELAC1_ELAC2-C-term-like_MBL-fold"/>
    <property type="match status" value="1"/>
</dbReference>
<keyword evidence="7" id="KW-0479">Metal-binding</keyword>
<evidence type="ECO:0000256" key="12">
    <source>
        <dbReference type="SAM" id="Phobius"/>
    </source>
</evidence>
<proteinExistence type="inferred from homology"/>
<dbReference type="GO" id="GO:1990180">
    <property type="term" value="P:mitochondrial tRNA 3'-end processing"/>
    <property type="evidence" value="ECO:0007669"/>
    <property type="project" value="TreeGrafter"/>
</dbReference>
<gene>
    <name evidence="14" type="ORF">GBAR_LOCUS8589</name>
</gene>
<accession>A0AA35RN31</accession>
<dbReference type="EC" id="3.1.26.11" evidence="4"/>
<dbReference type="GO" id="GO:0005739">
    <property type="term" value="C:mitochondrion"/>
    <property type="evidence" value="ECO:0007669"/>
    <property type="project" value="TreeGrafter"/>
</dbReference>
<evidence type="ECO:0000256" key="7">
    <source>
        <dbReference type="ARBA" id="ARBA00022723"/>
    </source>
</evidence>
<comment type="cofactor">
    <cofactor evidence="2">
        <name>Zn(2+)</name>
        <dbReference type="ChEBI" id="CHEBI:29105"/>
    </cofactor>
</comment>
<keyword evidence="5" id="KW-0819">tRNA processing</keyword>
<dbReference type="AlphaFoldDB" id="A0AA35RN31"/>
<keyword evidence="12" id="KW-1133">Transmembrane helix</keyword>
<evidence type="ECO:0000256" key="6">
    <source>
        <dbReference type="ARBA" id="ARBA00022722"/>
    </source>
</evidence>
<evidence type="ECO:0000256" key="4">
    <source>
        <dbReference type="ARBA" id="ARBA00012477"/>
    </source>
</evidence>
<organism evidence="14 15">
    <name type="scientific">Geodia barretti</name>
    <name type="common">Barrett's horny sponge</name>
    <dbReference type="NCBI Taxonomy" id="519541"/>
    <lineage>
        <taxon>Eukaryota</taxon>
        <taxon>Metazoa</taxon>
        <taxon>Porifera</taxon>
        <taxon>Demospongiae</taxon>
        <taxon>Heteroscleromorpha</taxon>
        <taxon>Tetractinellida</taxon>
        <taxon>Astrophorina</taxon>
        <taxon>Geodiidae</taxon>
        <taxon>Geodia</taxon>
    </lineage>
</organism>